<dbReference type="Proteomes" id="UP001437460">
    <property type="component" value="Unassembled WGS sequence"/>
</dbReference>
<dbReference type="RefSeq" id="WP_349228782.1">
    <property type="nucleotide sequence ID" value="NZ_JBBMFJ010000006.1"/>
</dbReference>
<evidence type="ECO:0000313" key="1">
    <source>
        <dbReference type="EMBL" id="MEQ2562484.1"/>
    </source>
</evidence>
<organism evidence="1 2">
    <name type="scientific">Ventrimonas faecis</name>
    <dbReference type="NCBI Taxonomy" id="3133170"/>
    <lineage>
        <taxon>Bacteria</taxon>
        <taxon>Bacillati</taxon>
        <taxon>Bacillota</taxon>
        <taxon>Clostridia</taxon>
        <taxon>Lachnospirales</taxon>
        <taxon>Lachnospiraceae</taxon>
        <taxon>Ventrimonas</taxon>
    </lineage>
</organism>
<proteinExistence type="predicted"/>
<reference evidence="1 2" key="1">
    <citation type="submission" date="2024-03" db="EMBL/GenBank/DDBJ databases">
        <title>Human intestinal bacterial collection.</title>
        <authorList>
            <person name="Pauvert C."/>
            <person name="Hitch T.C.A."/>
            <person name="Clavel T."/>
        </authorList>
    </citation>
    <scope>NUCLEOTIDE SEQUENCE [LARGE SCALE GENOMIC DNA]</scope>
    <source>
        <strain evidence="1 2">CLA-AP-H27</strain>
    </source>
</reference>
<evidence type="ECO:0000313" key="2">
    <source>
        <dbReference type="Proteomes" id="UP001437460"/>
    </source>
</evidence>
<name>A0ABV1HK50_9FIRM</name>
<keyword evidence="2" id="KW-1185">Reference proteome</keyword>
<comment type="caution">
    <text evidence="1">The sequence shown here is derived from an EMBL/GenBank/DDBJ whole genome shotgun (WGS) entry which is preliminary data.</text>
</comment>
<gene>
    <name evidence="1" type="ORF">WMO41_04800</name>
</gene>
<dbReference type="EMBL" id="JBBMFJ010000006">
    <property type="protein sequence ID" value="MEQ2562484.1"/>
    <property type="molecule type" value="Genomic_DNA"/>
</dbReference>
<protein>
    <submittedName>
        <fullName evidence="1">Uncharacterized protein</fullName>
    </submittedName>
</protein>
<sequence length="99" mass="11001">MKHKYDSDKRNSSNKKLLSWEELLDKGALLKDTIQSLSLTPGIPYLITKSCTDGTFQEGDVIFLEIGNDIVCPKTGRRVSPGACTHENLDFICIPSKTN</sequence>
<accession>A0ABV1HK50</accession>